<protein>
    <submittedName>
        <fullName evidence="2">Uncharacterized protein</fullName>
    </submittedName>
</protein>
<evidence type="ECO:0000256" key="1">
    <source>
        <dbReference type="SAM" id="MobiDB-lite"/>
    </source>
</evidence>
<comment type="caution">
    <text evidence="2">The sequence shown here is derived from an EMBL/GenBank/DDBJ whole genome shotgun (WGS) entry which is preliminary data.</text>
</comment>
<dbReference type="OrthoDB" id="10470308at2759"/>
<dbReference type="EMBL" id="JAENGZ010001329">
    <property type="protein sequence ID" value="KAG6948790.1"/>
    <property type="molecule type" value="Genomic_DNA"/>
</dbReference>
<reference evidence="2" key="1">
    <citation type="submission" date="2021-01" db="EMBL/GenBank/DDBJ databases">
        <title>Phytophthora aleatoria, a newly-described species from Pinus radiata is distinct from Phytophthora cactorum isolates based on comparative genomics.</title>
        <authorList>
            <person name="Mcdougal R."/>
            <person name="Panda P."/>
            <person name="Williams N."/>
            <person name="Studholme D.J."/>
        </authorList>
    </citation>
    <scope>NUCLEOTIDE SEQUENCE</scope>
    <source>
        <strain evidence="2">NZFS 3830</strain>
    </source>
</reference>
<name>A0A8T1TXB9_9STRA</name>
<evidence type="ECO:0000313" key="3">
    <source>
        <dbReference type="Proteomes" id="UP000688947"/>
    </source>
</evidence>
<accession>A0A8T1TXB9</accession>
<sequence length="86" mass="9525">MNAVSGSTTETEAFGLLSPARTLRPPPHVILIADIPDWFVEAYESDDYDTDALMFIMRPVSPSRRRSVESRHSSPGLNDVQGMKSC</sequence>
<gene>
    <name evidence="2" type="ORF">JG687_00015253</name>
</gene>
<evidence type="ECO:0000313" key="2">
    <source>
        <dbReference type="EMBL" id="KAG6948790.1"/>
    </source>
</evidence>
<organism evidence="2 3">
    <name type="scientific">Phytophthora cactorum</name>
    <dbReference type="NCBI Taxonomy" id="29920"/>
    <lineage>
        <taxon>Eukaryota</taxon>
        <taxon>Sar</taxon>
        <taxon>Stramenopiles</taxon>
        <taxon>Oomycota</taxon>
        <taxon>Peronosporomycetes</taxon>
        <taxon>Peronosporales</taxon>
        <taxon>Peronosporaceae</taxon>
        <taxon>Phytophthora</taxon>
    </lineage>
</organism>
<proteinExistence type="predicted"/>
<dbReference type="AlphaFoldDB" id="A0A8T1TXB9"/>
<feature type="region of interest" description="Disordered" evidence="1">
    <location>
        <begin position="61"/>
        <end position="86"/>
    </location>
</feature>
<dbReference type="Proteomes" id="UP000688947">
    <property type="component" value="Unassembled WGS sequence"/>
</dbReference>